<keyword evidence="1" id="KW-1133">Transmembrane helix</keyword>
<evidence type="ECO:0000256" key="1">
    <source>
        <dbReference type="SAM" id="Phobius"/>
    </source>
</evidence>
<dbReference type="EMBL" id="PGOL01000459">
    <property type="protein sequence ID" value="PKI70372.1"/>
    <property type="molecule type" value="Genomic_DNA"/>
</dbReference>
<feature type="transmembrane region" description="Helical" evidence="1">
    <location>
        <begin position="63"/>
        <end position="85"/>
    </location>
</feature>
<name>A0A2I0KPG5_PUNGR</name>
<accession>A0A2I0KPG5</accession>
<sequence>MKPTGRFQIFKGNIVFSLISGMLKGSATGSSHNGPLRISDGGEATGTALGRDDILKGPASHQFPLIGVIIGYFTSAHAMMSAYWIHERMLVPFSRNVLAVSDPDQVALDVAALDVSLTCSALEYLPERELLRGLFYLRTACRLIYADRASWSAGDDFHLLCCVLLTELHEVWRRLSELDLVRYILLSPRSM</sequence>
<evidence type="ECO:0000313" key="2">
    <source>
        <dbReference type="EMBL" id="PKI70372.1"/>
    </source>
</evidence>
<comment type="caution">
    <text evidence="2">The sequence shown here is derived from an EMBL/GenBank/DDBJ whole genome shotgun (WGS) entry which is preliminary data.</text>
</comment>
<keyword evidence="1" id="KW-0812">Transmembrane</keyword>
<keyword evidence="1" id="KW-0472">Membrane</keyword>
<proteinExistence type="predicted"/>
<gene>
    <name evidence="2" type="ORF">CRG98_009252</name>
</gene>
<dbReference type="Proteomes" id="UP000233551">
    <property type="component" value="Unassembled WGS sequence"/>
</dbReference>
<organism evidence="2 3">
    <name type="scientific">Punica granatum</name>
    <name type="common">Pomegranate</name>
    <dbReference type="NCBI Taxonomy" id="22663"/>
    <lineage>
        <taxon>Eukaryota</taxon>
        <taxon>Viridiplantae</taxon>
        <taxon>Streptophyta</taxon>
        <taxon>Embryophyta</taxon>
        <taxon>Tracheophyta</taxon>
        <taxon>Spermatophyta</taxon>
        <taxon>Magnoliopsida</taxon>
        <taxon>eudicotyledons</taxon>
        <taxon>Gunneridae</taxon>
        <taxon>Pentapetalae</taxon>
        <taxon>rosids</taxon>
        <taxon>malvids</taxon>
        <taxon>Myrtales</taxon>
        <taxon>Lythraceae</taxon>
        <taxon>Punica</taxon>
    </lineage>
</organism>
<protein>
    <submittedName>
        <fullName evidence="2">Uncharacterized protein</fullName>
    </submittedName>
</protein>
<dbReference type="AlphaFoldDB" id="A0A2I0KPG5"/>
<evidence type="ECO:0000313" key="3">
    <source>
        <dbReference type="Proteomes" id="UP000233551"/>
    </source>
</evidence>
<reference evidence="2 3" key="1">
    <citation type="submission" date="2017-11" db="EMBL/GenBank/DDBJ databases">
        <title>De-novo sequencing of pomegranate (Punica granatum L.) genome.</title>
        <authorList>
            <person name="Akparov Z."/>
            <person name="Amiraslanov A."/>
            <person name="Hajiyeva S."/>
            <person name="Abbasov M."/>
            <person name="Kaur K."/>
            <person name="Hamwieh A."/>
            <person name="Solovyev V."/>
            <person name="Salamov A."/>
            <person name="Braich B."/>
            <person name="Kosarev P."/>
            <person name="Mahmoud A."/>
            <person name="Hajiyev E."/>
            <person name="Babayeva S."/>
            <person name="Izzatullayeva V."/>
            <person name="Mammadov A."/>
            <person name="Mammadov A."/>
            <person name="Sharifova S."/>
            <person name="Ojaghi J."/>
            <person name="Eynullazada K."/>
            <person name="Bayramov B."/>
            <person name="Abdulazimova A."/>
            <person name="Shahmuradov I."/>
        </authorList>
    </citation>
    <scope>NUCLEOTIDE SEQUENCE [LARGE SCALE GENOMIC DNA]</scope>
    <source>
        <strain evidence="3">cv. AG2017</strain>
        <tissue evidence="2">Leaf</tissue>
    </source>
</reference>
<keyword evidence="3" id="KW-1185">Reference proteome</keyword>